<dbReference type="EMBL" id="BAYM01000061">
    <property type="protein sequence ID" value="GAN36248.1"/>
    <property type="molecule type" value="Genomic_DNA"/>
</dbReference>
<dbReference type="SFLD" id="SFLDS00001">
    <property type="entry name" value="Enolase"/>
    <property type="match status" value="1"/>
</dbReference>
<dbReference type="InterPro" id="IPR013342">
    <property type="entry name" value="Mandelate_racemase_C"/>
</dbReference>
<dbReference type="InterPro" id="IPR029065">
    <property type="entry name" value="Enolase_C-like"/>
</dbReference>
<dbReference type="EC" id="5.1.1.-" evidence="7"/>
<feature type="active site" description="Proton acceptor; specific for (S)-substrate epimerization" evidence="5">
    <location>
        <position position="272"/>
    </location>
</feature>
<dbReference type="PANTHER" id="PTHR48073:SF2">
    <property type="entry name" value="O-SUCCINYLBENZOATE SYNTHASE"/>
    <property type="match status" value="1"/>
</dbReference>
<dbReference type="AlphaFoldDB" id="A0A0C9QC98"/>
<dbReference type="InterPro" id="IPR029017">
    <property type="entry name" value="Enolase-like_N"/>
</dbReference>
<dbReference type="Gene3D" id="3.30.390.10">
    <property type="entry name" value="Enolase-like, N-terminal domain"/>
    <property type="match status" value="1"/>
</dbReference>
<gene>
    <name evidence="9" type="ORF">LC0644_0837</name>
</gene>
<dbReference type="Pfam" id="PF02746">
    <property type="entry name" value="MR_MLE_N"/>
    <property type="match status" value="1"/>
</dbReference>
<dbReference type="SMART" id="SM00922">
    <property type="entry name" value="MR_MLE"/>
    <property type="match status" value="1"/>
</dbReference>
<keyword evidence="3 6" id="KW-0460">Magnesium</keyword>
<organism evidence="9 10">
    <name type="scientific">Lacticaseibacillus paracasei NRIC 0644</name>
    <dbReference type="NCBI Taxonomy" id="1435038"/>
    <lineage>
        <taxon>Bacteria</taxon>
        <taxon>Bacillati</taxon>
        <taxon>Bacillota</taxon>
        <taxon>Bacilli</taxon>
        <taxon>Lactobacillales</taxon>
        <taxon>Lactobacillaceae</taxon>
        <taxon>Lacticaseibacillus</taxon>
    </lineage>
</organism>
<keyword evidence="4 7" id="KW-0413">Isomerase</keyword>
<name>A0A0C9QC98_LACPA</name>
<dbReference type="Pfam" id="PF13378">
    <property type="entry name" value="MR_MLE_C"/>
    <property type="match status" value="1"/>
</dbReference>
<dbReference type="CDD" id="cd03319">
    <property type="entry name" value="L-Ala-DL-Glu_epimerase"/>
    <property type="match status" value="1"/>
</dbReference>
<comment type="similarity">
    <text evidence="1 7">Belongs to the mandelate racemase/muconate lactonizing enzyme family.</text>
</comment>
<feature type="binding site" evidence="6">
    <location>
        <position position="248"/>
    </location>
    <ligand>
        <name>Mg(2+)</name>
        <dbReference type="ChEBI" id="CHEBI:18420"/>
    </ligand>
</feature>
<dbReference type="SFLD" id="SFLDF00009">
    <property type="entry name" value="o-succinylbenzoate_synthase"/>
    <property type="match status" value="1"/>
</dbReference>
<keyword evidence="2 6" id="KW-0479">Metal-binding</keyword>
<evidence type="ECO:0000256" key="6">
    <source>
        <dbReference type="PIRSR" id="PIRSR634603-3"/>
    </source>
</evidence>
<accession>A0A0C9QC98</accession>
<dbReference type="GO" id="GO:0006518">
    <property type="term" value="P:peptide metabolic process"/>
    <property type="evidence" value="ECO:0007669"/>
    <property type="project" value="UniProtKB-ARBA"/>
</dbReference>
<feature type="domain" description="Mandelate racemase/muconate lactonizing enzyme C-terminal" evidence="8">
    <location>
        <begin position="145"/>
        <end position="244"/>
    </location>
</feature>
<dbReference type="InterPro" id="IPR036849">
    <property type="entry name" value="Enolase-like_C_sf"/>
</dbReference>
<evidence type="ECO:0000259" key="8">
    <source>
        <dbReference type="SMART" id="SM00922"/>
    </source>
</evidence>
<dbReference type="GO" id="GO:0009063">
    <property type="term" value="P:amino acid catabolic process"/>
    <property type="evidence" value="ECO:0007669"/>
    <property type="project" value="InterPro"/>
</dbReference>
<protein>
    <recommendedName>
        <fullName evidence="7">Dipeptide epimerase</fullName>
        <ecNumber evidence="7">5.1.1.-</ecNumber>
    </recommendedName>
</protein>
<dbReference type="PROSITE" id="PS00908">
    <property type="entry name" value="MR_MLE_1"/>
    <property type="match status" value="1"/>
</dbReference>
<evidence type="ECO:0000256" key="3">
    <source>
        <dbReference type="ARBA" id="ARBA00022842"/>
    </source>
</evidence>
<dbReference type="SUPFAM" id="SSF54826">
    <property type="entry name" value="Enolase N-terminal domain-like"/>
    <property type="match status" value="1"/>
</dbReference>
<dbReference type="Proteomes" id="UP000032552">
    <property type="component" value="Unassembled WGS sequence"/>
</dbReference>
<evidence type="ECO:0000256" key="1">
    <source>
        <dbReference type="ARBA" id="ARBA00008031"/>
    </source>
</evidence>
<reference evidence="10" key="1">
    <citation type="submission" date="2014-05" db="EMBL/GenBank/DDBJ databases">
        <title>Whole genome sequencing of Lactobacillus casei NRIC0644.</title>
        <authorList>
            <person name="Atarashi H."/>
            <person name="Yoshida Y."/>
            <person name="Fujimura S."/>
            <person name="Tanaka N."/>
            <person name="Shiwa Y."/>
            <person name="Yoshikawa H."/>
            <person name="Okada S."/>
            <person name="Nakagawa J."/>
        </authorList>
    </citation>
    <scope>NUCLEOTIDE SEQUENCE [LARGE SCALE GENOMIC DNA]</scope>
    <source>
        <strain evidence="10">NRIC0644</strain>
    </source>
</reference>
<evidence type="ECO:0000313" key="9">
    <source>
        <dbReference type="EMBL" id="GAN36248.1"/>
    </source>
</evidence>
<dbReference type="GO" id="GO:0000287">
    <property type="term" value="F:magnesium ion binding"/>
    <property type="evidence" value="ECO:0007669"/>
    <property type="project" value="UniProtKB-ARBA"/>
</dbReference>
<proteinExistence type="inferred from homology"/>
<evidence type="ECO:0000256" key="5">
    <source>
        <dbReference type="PIRSR" id="PIRSR634603-1"/>
    </source>
</evidence>
<dbReference type="SFLD" id="SFLDG00180">
    <property type="entry name" value="muconate_cycloisomerase"/>
    <property type="match status" value="1"/>
</dbReference>
<dbReference type="InterPro" id="IPR034603">
    <property type="entry name" value="Dipeptide_epimerase"/>
</dbReference>
<comment type="cofactor">
    <cofactor evidence="6 7">
        <name>Mg(2+)</name>
        <dbReference type="ChEBI" id="CHEBI:18420"/>
    </cofactor>
    <text evidence="6 7">Binds 1 Mg(2+) ion per subunit.</text>
</comment>
<dbReference type="GO" id="GO:0016855">
    <property type="term" value="F:racemase and epimerase activity, acting on amino acids and derivatives"/>
    <property type="evidence" value="ECO:0007669"/>
    <property type="project" value="UniProtKB-UniRule"/>
</dbReference>
<evidence type="ECO:0000313" key="10">
    <source>
        <dbReference type="Proteomes" id="UP000032552"/>
    </source>
</evidence>
<evidence type="ECO:0000256" key="4">
    <source>
        <dbReference type="ARBA" id="ARBA00023235"/>
    </source>
</evidence>
<evidence type="ECO:0000256" key="2">
    <source>
        <dbReference type="ARBA" id="ARBA00022723"/>
    </source>
</evidence>
<feature type="binding site" evidence="6">
    <location>
        <position position="223"/>
    </location>
    <ligand>
        <name>Mg(2+)</name>
        <dbReference type="ChEBI" id="CHEBI:18420"/>
    </ligand>
</feature>
<dbReference type="Gene3D" id="3.20.20.120">
    <property type="entry name" value="Enolase-like C-terminal domain"/>
    <property type="match status" value="1"/>
</dbReference>
<dbReference type="RefSeq" id="WP_003576841.1">
    <property type="nucleotide sequence ID" value="NZ_BAYM01000061.1"/>
</dbReference>
<dbReference type="InterPro" id="IPR018110">
    <property type="entry name" value="Mandel_Rmase/mucon_lact_enz_CS"/>
</dbReference>
<comment type="caution">
    <text evidence="9">The sequence shown here is derived from an EMBL/GenBank/DDBJ whole genome shotgun (WGS) entry which is preliminary data.</text>
</comment>
<feature type="active site" description="Proton acceptor; specific for (R)-substrate epimerization" evidence="5">
    <location>
        <position position="166"/>
    </location>
</feature>
<dbReference type="PANTHER" id="PTHR48073">
    <property type="entry name" value="O-SUCCINYLBENZOATE SYNTHASE-RELATED"/>
    <property type="match status" value="1"/>
</dbReference>
<dbReference type="InterPro" id="IPR013341">
    <property type="entry name" value="Mandelate_racemase_N_dom"/>
</dbReference>
<sequence>MAGLEPIIQKIQLRPISLPLVRPFTTAMHTVTAADAVQVDVLLTNGTVGHGAGTPNAVVTGDTMSTLQENLQTQVIPALIGRDIRDWNSLLTRLHASTSEQPAIAAVELALYDLRAKQVSIPLTALLGGQQRTVTTDMTIGIQALPDMVSEAKAFVSRGFKALKIKVGGGRLADDLERVKTIAKAAGPDIRLRLDANQAWTTDQAKVAVTELAALQLPIDFIEQPVAARNHEGLATLTAMRQLPIMADESVFGFQDALALLSRHAVNHINIKLMKTGGLAEAAKIDAACASFGVTTMVGCMIESNLSLVPAIAFAAVHDNVTFTDLDAVYMVKKQQAGIQTNGPQLTIGDPMHDA</sequence>
<dbReference type="SUPFAM" id="SSF51604">
    <property type="entry name" value="Enolase C-terminal domain-like"/>
    <property type="match status" value="1"/>
</dbReference>
<dbReference type="FunFam" id="3.30.390.10:FF:000009">
    <property type="entry name" value="Hydrophobic dipeptide epimerase"/>
    <property type="match status" value="1"/>
</dbReference>
<evidence type="ECO:0000256" key="7">
    <source>
        <dbReference type="RuleBase" id="RU366006"/>
    </source>
</evidence>
<feature type="binding site" evidence="6">
    <location>
        <position position="195"/>
    </location>
    <ligand>
        <name>Mg(2+)</name>
        <dbReference type="ChEBI" id="CHEBI:18420"/>
    </ligand>
</feature>